<accession>X1UVJ3</accession>
<gene>
    <name evidence="1" type="ORF">S12H4_50646</name>
</gene>
<organism evidence="1">
    <name type="scientific">marine sediment metagenome</name>
    <dbReference type="NCBI Taxonomy" id="412755"/>
    <lineage>
        <taxon>unclassified sequences</taxon>
        <taxon>metagenomes</taxon>
        <taxon>ecological metagenomes</taxon>
    </lineage>
</organism>
<name>X1UVJ3_9ZZZZ</name>
<proteinExistence type="predicted"/>
<reference evidence="1" key="1">
    <citation type="journal article" date="2014" name="Front. Microbiol.">
        <title>High frequency of phylogenetically diverse reductive dehalogenase-homologous genes in deep subseafloor sedimentary metagenomes.</title>
        <authorList>
            <person name="Kawai M."/>
            <person name="Futagami T."/>
            <person name="Toyoda A."/>
            <person name="Takaki Y."/>
            <person name="Nishi S."/>
            <person name="Hori S."/>
            <person name="Arai W."/>
            <person name="Tsubouchi T."/>
            <person name="Morono Y."/>
            <person name="Uchiyama I."/>
            <person name="Ito T."/>
            <person name="Fujiyama A."/>
            <person name="Inagaki F."/>
            <person name="Takami H."/>
        </authorList>
    </citation>
    <scope>NUCLEOTIDE SEQUENCE</scope>
    <source>
        <strain evidence="1">Expedition CK06-06</strain>
    </source>
</reference>
<protein>
    <submittedName>
        <fullName evidence="1">Uncharacterized protein</fullName>
    </submittedName>
</protein>
<dbReference type="EMBL" id="BARW01031919">
    <property type="protein sequence ID" value="GAJ07627.1"/>
    <property type="molecule type" value="Genomic_DNA"/>
</dbReference>
<sequence>MAWFALTDNFAMDGISVADWFIEDLPESTSVANSVGIELS</sequence>
<evidence type="ECO:0000313" key="1">
    <source>
        <dbReference type="EMBL" id="GAJ07627.1"/>
    </source>
</evidence>
<dbReference type="AlphaFoldDB" id="X1UVJ3"/>
<comment type="caution">
    <text evidence="1">The sequence shown here is derived from an EMBL/GenBank/DDBJ whole genome shotgun (WGS) entry which is preliminary data.</text>
</comment>
<feature type="non-terminal residue" evidence="1">
    <location>
        <position position="40"/>
    </location>
</feature>